<dbReference type="PANTHER" id="PTHR45586">
    <property type="entry name" value="TPR REPEAT-CONTAINING PROTEIN PA4667"/>
    <property type="match status" value="1"/>
</dbReference>
<dbReference type="AlphaFoldDB" id="A0A3N1UKJ1"/>
<dbReference type="PROSITE" id="PS50005">
    <property type="entry name" value="TPR"/>
    <property type="match status" value="2"/>
</dbReference>
<dbReference type="SMART" id="SM00028">
    <property type="entry name" value="TPR"/>
    <property type="match status" value="3"/>
</dbReference>
<evidence type="ECO:0000256" key="7">
    <source>
        <dbReference type="SAM" id="SignalP"/>
    </source>
</evidence>
<keyword evidence="3" id="KW-0677">Repeat</keyword>
<reference evidence="9 10" key="1">
    <citation type="submission" date="2018-11" db="EMBL/GenBank/DDBJ databases">
        <title>Genomic Encyclopedia of Type Strains, Phase IV (KMG-IV): sequencing the most valuable type-strain genomes for metagenomic binning, comparative biology and taxonomic classification.</title>
        <authorList>
            <person name="Goeker M."/>
        </authorList>
    </citation>
    <scope>NUCLEOTIDE SEQUENCE [LARGE SCALE GENOMIC DNA]</scope>
    <source>
        <strain evidence="9 10">DSM 22027</strain>
    </source>
</reference>
<evidence type="ECO:0000256" key="1">
    <source>
        <dbReference type="ARBA" id="ARBA00005186"/>
    </source>
</evidence>
<gene>
    <name evidence="9" type="ORF">EDC27_3018</name>
</gene>
<comment type="pathway">
    <text evidence="1">Glycan metabolism; bacterial cellulose biosynthesis.</text>
</comment>
<evidence type="ECO:0000256" key="2">
    <source>
        <dbReference type="ARBA" id="ARBA00022729"/>
    </source>
</evidence>
<feature type="repeat" description="TPR" evidence="6">
    <location>
        <begin position="289"/>
        <end position="322"/>
    </location>
</feature>
<protein>
    <submittedName>
        <fullName evidence="9">Tetratricopeptide repeat protein</fullName>
    </submittedName>
</protein>
<dbReference type="GO" id="GO:0030244">
    <property type="term" value="P:cellulose biosynthetic process"/>
    <property type="evidence" value="ECO:0007669"/>
    <property type="project" value="UniProtKB-KW"/>
</dbReference>
<keyword evidence="2 7" id="KW-0732">Signal</keyword>
<evidence type="ECO:0000256" key="3">
    <source>
        <dbReference type="ARBA" id="ARBA00022737"/>
    </source>
</evidence>
<dbReference type="InterPro" id="IPR051012">
    <property type="entry name" value="CellSynth/LPSAsmb/PSIAsmb"/>
</dbReference>
<keyword evidence="4 6" id="KW-0802">TPR repeat</keyword>
<dbReference type="UniPathway" id="UPA00694"/>
<dbReference type="SUPFAM" id="SSF48452">
    <property type="entry name" value="TPR-like"/>
    <property type="match status" value="1"/>
</dbReference>
<dbReference type="Pfam" id="PF05420">
    <property type="entry name" value="BCSC_C"/>
    <property type="match status" value="1"/>
</dbReference>
<dbReference type="Pfam" id="PF13432">
    <property type="entry name" value="TPR_16"/>
    <property type="match status" value="2"/>
</dbReference>
<dbReference type="InterPro" id="IPR011990">
    <property type="entry name" value="TPR-like_helical_dom_sf"/>
</dbReference>
<evidence type="ECO:0000259" key="8">
    <source>
        <dbReference type="Pfam" id="PF05420"/>
    </source>
</evidence>
<evidence type="ECO:0000313" key="10">
    <source>
        <dbReference type="Proteomes" id="UP000276223"/>
    </source>
</evidence>
<dbReference type="Proteomes" id="UP000276223">
    <property type="component" value="Unassembled WGS sequence"/>
</dbReference>
<dbReference type="RefSeq" id="WP_123291455.1">
    <property type="nucleotide sequence ID" value="NZ_RJVA01000016.1"/>
</dbReference>
<keyword evidence="10" id="KW-1185">Reference proteome</keyword>
<evidence type="ECO:0000313" key="9">
    <source>
        <dbReference type="EMBL" id="ROQ89899.1"/>
    </source>
</evidence>
<name>A0A3N1UKJ1_9BACT</name>
<sequence>MRRTLLRAVAVWLSWTGCLCAFDVMVSSHDTIGTVLAAAQEQEVAGVRDRASLQIAWWHFREGRYEKALALFEDVRHSSETLSLRQEAQWGMALCLDRLKRRTEAAALVKDLHDQGYHTKDTEKWIAQYRRDVARVQRNLFQERIRREAAAARDAESVEAVARFVEKNTKALRRCIAPEAFFEVAQALRRKGEVGQARRIQEKLLDCTTYRYALRLGVYAELLELMPTDDVLARLRWEKERPKVPASYREGLAALETEALRRKLFALTDGAEETESVAREILQRDPDDPDALLKLGWHAYHAGRFSEAESLFSRLHRLHPDREDAVLGLAHAYMAQKNFHEAHRVLEALAPPLTKEGQSALFRLHMEEGAQRQRAMDLEGAEASYRRAAELQAEDGAPWRALGWVLLEQGRFSDAANAFRKALNVAVEPNAAQGLLLSLERSGRFVEAHDVTKDLSRKEDAFLRQVAVEHFQRTGKEMQAALAAPHGAQDASGWSTLEASFMSRSGDDGTSRLKTFRLPWRVALPTDSASLWTFQVEGIHLDTDDPGQKPFVGSFGLSNGRAFQPLRWVTSRWVVSPSVVYVKEGAWNVRVEAGLTPLNGPVNSKPTVALEVSQPRWRLEAHRISVEDSLLSWIGQRDPYSQKTWGRVLRTGGSVAYSRSWPQDVWSTVRLGADHYGGKGVWQNFAVTGDASMGRNFSKKAGVVSLGGFVSAARYDRNSDFYTLGHGGYFSPSVFVMAGPTARFQTHEDQPWWLNVQASAGYLYYKTEKSPVYPRKDRPERYAEDRFSGLGYSGSFKVARLVAPRWAVGVHMDVDKSSGYTRWSAGAALTWFFKAHTTLGRTTHRYDAFFHAADR</sequence>
<proteinExistence type="predicted"/>
<comment type="caution">
    <text evidence="9">The sequence shown here is derived from an EMBL/GenBank/DDBJ whole genome shotgun (WGS) entry which is preliminary data.</text>
</comment>
<feature type="repeat" description="TPR" evidence="6">
    <location>
        <begin position="396"/>
        <end position="429"/>
    </location>
</feature>
<dbReference type="Pfam" id="PF14559">
    <property type="entry name" value="TPR_19"/>
    <property type="match status" value="1"/>
</dbReference>
<keyword evidence="5" id="KW-0135">Cellulose biosynthesis</keyword>
<evidence type="ECO:0000256" key="4">
    <source>
        <dbReference type="ARBA" id="ARBA00022803"/>
    </source>
</evidence>
<feature type="chain" id="PRO_5018038751" evidence="7">
    <location>
        <begin position="22"/>
        <end position="855"/>
    </location>
</feature>
<feature type="signal peptide" evidence="7">
    <location>
        <begin position="1"/>
        <end position="21"/>
    </location>
</feature>
<dbReference type="InterPro" id="IPR008410">
    <property type="entry name" value="BCSC_C"/>
</dbReference>
<dbReference type="InterPro" id="IPR019734">
    <property type="entry name" value="TPR_rpt"/>
</dbReference>
<dbReference type="PANTHER" id="PTHR45586:SF1">
    <property type="entry name" value="LIPOPOLYSACCHARIDE ASSEMBLY PROTEIN B"/>
    <property type="match status" value="1"/>
</dbReference>
<dbReference type="PROSITE" id="PS51257">
    <property type="entry name" value="PROKAR_LIPOPROTEIN"/>
    <property type="match status" value="1"/>
</dbReference>
<accession>A0A3N1UKJ1</accession>
<evidence type="ECO:0000256" key="6">
    <source>
        <dbReference type="PROSITE-ProRule" id="PRU00339"/>
    </source>
</evidence>
<evidence type="ECO:0000256" key="5">
    <source>
        <dbReference type="ARBA" id="ARBA00022916"/>
    </source>
</evidence>
<dbReference type="EMBL" id="RJVA01000016">
    <property type="protein sequence ID" value="ROQ89899.1"/>
    <property type="molecule type" value="Genomic_DNA"/>
</dbReference>
<organism evidence="9 10">
    <name type="scientific">Desulfosoma caldarium</name>
    <dbReference type="NCBI Taxonomy" id="610254"/>
    <lineage>
        <taxon>Bacteria</taxon>
        <taxon>Pseudomonadati</taxon>
        <taxon>Thermodesulfobacteriota</taxon>
        <taxon>Syntrophobacteria</taxon>
        <taxon>Syntrophobacterales</taxon>
        <taxon>Syntrophobacteraceae</taxon>
        <taxon>Desulfosoma</taxon>
    </lineage>
</organism>
<dbReference type="OrthoDB" id="174989at2"/>
<dbReference type="GO" id="GO:0019867">
    <property type="term" value="C:outer membrane"/>
    <property type="evidence" value="ECO:0007669"/>
    <property type="project" value="InterPro"/>
</dbReference>
<feature type="domain" description="Cellulose synthase operon C C-terminal" evidence="8">
    <location>
        <begin position="511"/>
        <end position="833"/>
    </location>
</feature>
<dbReference type="Gene3D" id="1.25.40.10">
    <property type="entry name" value="Tetratricopeptide repeat domain"/>
    <property type="match status" value="3"/>
</dbReference>